<dbReference type="NCBIfam" id="TIGR00229">
    <property type="entry name" value="sensory_box"/>
    <property type="match status" value="4"/>
</dbReference>
<dbReference type="SMART" id="SM00065">
    <property type="entry name" value="GAF"/>
    <property type="match status" value="4"/>
</dbReference>
<dbReference type="Gene3D" id="3.20.20.450">
    <property type="entry name" value="EAL domain"/>
    <property type="match status" value="1"/>
</dbReference>
<dbReference type="RefSeq" id="WP_316788385.1">
    <property type="nucleotide sequence ID" value="NZ_CP053540.1"/>
</dbReference>
<dbReference type="InterPro" id="IPR001633">
    <property type="entry name" value="EAL_dom"/>
</dbReference>
<dbReference type="Pfam" id="PF08448">
    <property type="entry name" value="PAS_4"/>
    <property type="match status" value="2"/>
</dbReference>
<dbReference type="Pfam" id="PF01590">
    <property type="entry name" value="GAF"/>
    <property type="match status" value="3"/>
</dbReference>
<organism evidence="6">
    <name type="scientific">Thermoleptolyngbya oregonensis NK1-22</name>
    <dbReference type="NCBI Taxonomy" id="2547457"/>
    <lineage>
        <taxon>Bacteria</taxon>
        <taxon>Bacillati</taxon>
        <taxon>Cyanobacteriota</taxon>
        <taxon>Cyanophyceae</taxon>
        <taxon>Oculatellales</taxon>
        <taxon>Oculatellaceae</taxon>
        <taxon>Thermoleptolyngbya</taxon>
    </lineage>
</organism>
<feature type="domain" description="PAS" evidence="2">
    <location>
        <begin position="1097"/>
        <end position="1135"/>
    </location>
</feature>
<dbReference type="PANTHER" id="PTHR44757">
    <property type="entry name" value="DIGUANYLATE CYCLASE DGCP"/>
    <property type="match status" value="1"/>
</dbReference>
<dbReference type="InterPro" id="IPR013656">
    <property type="entry name" value="PAS_4"/>
</dbReference>
<dbReference type="FunFam" id="3.20.20.450:FF:000001">
    <property type="entry name" value="Cyclic di-GMP phosphodiesterase yahA"/>
    <property type="match status" value="1"/>
</dbReference>
<dbReference type="SUPFAM" id="SSF141868">
    <property type="entry name" value="EAL domain-like"/>
    <property type="match status" value="1"/>
</dbReference>
<feature type="domain" description="GGDEF" evidence="5">
    <location>
        <begin position="1433"/>
        <end position="1566"/>
    </location>
</feature>
<feature type="domain" description="PAS" evidence="2">
    <location>
        <begin position="788"/>
        <end position="859"/>
    </location>
</feature>
<accession>A0AA96Y750</accession>
<name>A0AA96Y750_9CYAN</name>
<dbReference type="InterPro" id="IPR029016">
    <property type="entry name" value="GAF-like_dom_sf"/>
</dbReference>
<evidence type="ECO:0000259" key="3">
    <source>
        <dbReference type="PROSITE" id="PS50113"/>
    </source>
</evidence>
<dbReference type="PROSITE" id="PS50113">
    <property type="entry name" value="PAC"/>
    <property type="match status" value="4"/>
</dbReference>
<dbReference type="PROSITE" id="PS50883">
    <property type="entry name" value="EAL"/>
    <property type="match status" value="1"/>
</dbReference>
<dbReference type="SUPFAM" id="SSF55073">
    <property type="entry name" value="Nucleotide cyclase"/>
    <property type="match status" value="1"/>
</dbReference>
<dbReference type="PANTHER" id="PTHR44757:SF2">
    <property type="entry name" value="BIOFILM ARCHITECTURE MAINTENANCE PROTEIN MBAA"/>
    <property type="match status" value="1"/>
</dbReference>
<dbReference type="FunFam" id="3.30.70.270:FF:000001">
    <property type="entry name" value="Diguanylate cyclase domain protein"/>
    <property type="match status" value="1"/>
</dbReference>
<dbReference type="SMART" id="SM00052">
    <property type="entry name" value="EAL"/>
    <property type="match status" value="1"/>
</dbReference>
<feature type="domain" description="PAC" evidence="3">
    <location>
        <begin position="1172"/>
        <end position="1224"/>
    </location>
</feature>
<dbReference type="Pfam" id="PF00989">
    <property type="entry name" value="PAS"/>
    <property type="match status" value="1"/>
</dbReference>
<dbReference type="CDD" id="cd01949">
    <property type="entry name" value="GGDEF"/>
    <property type="match status" value="1"/>
</dbReference>
<dbReference type="Pfam" id="PF13426">
    <property type="entry name" value="PAS_9"/>
    <property type="match status" value="2"/>
</dbReference>
<dbReference type="InterPro" id="IPR013767">
    <property type="entry name" value="PAS_fold"/>
</dbReference>
<dbReference type="PROSITE" id="PS50112">
    <property type="entry name" value="PAS"/>
    <property type="match status" value="3"/>
</dbReference>
<dbReference type="Gene3D" id="3.30.450.20">
    <property type="entry name" value="PAS domain"/>
    <property type="match status" value="5"/>
</dbReference>
<dbReference type="EMBL" id="CP053540">
    <property type="protein sequence ID" value="WOB44954.1"/>
    <property type="molecule type" value="Genomic_DNA"/>
</dbReference>
<feature type="domain" description="PAS" evidence="2">
    <location>
        <begin position="204"/>
        <end position="274"/>
    </location>
</feature>
<proteinExistence type="predicted"/>
<sequence length="1845" mass="204912">MRCFLQQVCEAGEWGLGVCWLPHDPLEQQGWAASWISPLAVQDGSVEPEAMTVDAPVTNLPVTNLPVTNLPVADLLGCAGVALLERAWNHRQAEWVVDLTKQPPEAREESPVPATQPNPAVAPSLALNLAPNLAQNIALTGVPNWRSALAVPVMESDRPLAVLVFASRDARAEDSQVVQLMRAIAAQLGTVIQFRQTEATLRQNESRFRAVFEHANISIGMTALDGRIIDVNAASTQIFGYSREEFYSLNFKDYSHPEDLEIDLALLQDMIEGRRNHYQIEKRYIRKDGSIFWANLTVCAVRDEQGALQFTFAIVEDITNRKQAEDALRQSETLNRNLLRALPEMLFIVDRQGTCLHIQTEQDDDLVCPPSEQLGRQIEELLPAAVAQSMMRAIAQAAQTGIVQTLEYSLLLQGEERCFEARIADCGTESLQSSNQILDDRLGNLFACSLDSPAGCQASDPIFIVSVRNITQRKRTERALREQEAFLRLIIDNIPQHVFWKDCNLIYRGGNRNFAHSAGFEHPEDLVGKSDHDLWPADQADRYVASDREVLATGQAKLHMVRKKVLADGREIWQDASKVPIRDADGKIIGILGSYDDTTERKQAEEALAQREQYLATLVDVQQQLLLLDNPAEIYALVSQRLGQISGTSRVYVFENSRDSDGNLRMHYVHEWCAEGISPNIDRPLLKGLRYLDYSTQFEQILSKGQPYAGIVAELSASERAVLEPQGVLSLLVLPLLVNGEFFGFIGFSNCVEARTWTAAEVGLLRAAAAAVSLALERAQAAAALRQSESRYRLLTEHATDLISGHAPDGTYRYASPACQALLGYRPEDLIGRSLADLLHPQDRESLLNTALPQSPSQSPSQSPPQSPLQSLLLNRGPVVYRIRHAKGHYIWFETRSKALCDPATQQVLEIIAVSRDITERKQSEQLLAGQKRVLEKIATGADLAETLKLLLQVIESQADGLIGSILLLDATGQRIEGGVTNSLPNTYVEQVKGAEIGPKAGSCGTAMYRRSPVITPDLYQDPLWEDYRDFARQFGLVSCWSLPILSSQGSVLGSIAIHSRTPRTPTAADWSLLEIAAPLAGIAIEQARADAALQAAEAKYRGIFENAVEGIFQSTPDGQYLMVNPMLARLYGYESPADLMANLTNIEQQLYVDPQRRAEFVRLMQTEGTVQGFESEVYRKDGSIIWISESARALYDAAGSLIRFEGTVENITRRKRAELELLNRDNLLQGVAQAANCLLTHEDLSTAISQAIAILGTMARVDRVFIAENHPHGTTGEMAMSVRYEWVREGTTPCLSDWQNQPYAAHGLGRWYEQFLLGKSVGGIAREFPRDEQKVLAAVRVLSSLMVPIFIEDELWGYIGLDDCRAERQWSASDESSLRAIAASLGGAIKRQRTEEKMRYQAFHDALTGLPNRMMFNRHLYLMLARSRRKQEPFAVVFLDLDRFKTINDTLGHAVGDCLLEQATQRLTYCLREEDTIARWGGDEFTLLLPNLKSPQDASRIAERISENLRPPFYVDSHELHITCSMGIALFPEHGTDAQTLLKNADAALYLAKGHGRDNHQFYTPAITSQSTERLALDSSLHYALKRQEFTLHYQPQVNVLTGEIIQMEALLRWTHPKLGLISPQTFIGLAEENGLIVPIGFWVLRTACLQNKQWQEAGLGPLRVAVNLSARQFQQPNLVGAIASILEETGLPPTSLELEITETAAMQNVEFTTTLLHELQDMGVRIAMDDFGTGYSSLGYLKQFPLNTLKIDRSFVKDVTANPDDAAIVAAIVALGQGLNLNVVAEGVETVDQLAKLRSLQCEEMQGNLFSRPLDAAAATQFLQKNQPRSNLQRFCQPSDRPG</sequence>
<dbReference type="Gene3D" id="3.30.450.40">
    <property type="match status" value="4"/>
</dbReference>
<feature type="domain" description="PAC" evidence="3">
    <location>
        <begin position="278"/>
        <end position="330"/>
    </location>
</feature>
<dbReference type="SUPFAM" id="SSF55781">
    <property type="entry name" value="GAF domain-like"/>
    <property type="match status" value="4"/>
</dbReference>
<dbReference type="InterPro" id="IPR003018">
    <property type="entry name" value="GAF"/>
</dbReference>
<dbReference type="Pfam" id="PF13185">
    <property type="entry name" value="GAF_2"/>
    <property type="match status" value="1"/>
</dbReference>
<dbReference type="SMART" id="SM00091">
    <property type="entry name" value="PAS"/>
    <property type="match status" value="5"/>
</dbReference>
<dbReference type="SUPFAM" id="SSF55785">
    <property type="entry name" value="PYP-like sensor domain (PAS domain)"/>
    <property type="match status" value="5"/>
</dbReference>
<dbReference type="SMART" id="SM00086">
    <property type="entry name" value="PAC"/>
    <property type="match status" value="4"/>
</dbReference>
<dbReference type="InterPro" id="IPR029787">
    <property type="entry name" value="Nucleotide_cyclase"/>
</dbReference>
<feature type="compositionally biased region" description="Low complexity" evidence="1">
    <location>
        <begin position="852"/>
        <end position="861"/>
    </location>
</feature>
<dbReference type="KEGG" id="tog:HNI00_18710"/>
<feature type="domain" description="EAL" evidence="4">
    <location>
        <begin position="1575"/>
        <end position="1829"/>
    </location>
</feature>
<dbReference type="Pfam" id="PF00990">
    <property type="entry name" value="GGDEF"/>
    <property type="match status" value="1"/>
</dbReference>
<dbReference type="PROSITE" id="PS50887">
    <property type="entry name" value="GGDEF"/>
    <property type="match status" value="1"/>
</dbReference>
<dbReference type="GO" id="GO:0006355">
    <property type="term" value="P:regulation of DNA-templated transcription"/>
    <property type="evidence" value="ECO:0007669"/>
    <property type="project" value="InterPro"/>
</dbReference>
<evidence type="ECO:0000259" key="2">
    <source>
        <dbReference type="PROSITE" id="PS50112"/>
    </source>
</evidence>
<evidence type="ECO:0000259" key="4">
    <source>
        <dbReference type="PROSITE" id="PS50883"/>
    </source>
</evidence>
<feature type="region of interest" description="Disordered" evidence="1">
    <location>
        <begin position="850"/>
        <end position="869"/>
    </location>
</feature>
<dbReference type="Pfam" id="PF00563">
    <property type="entry name" value="EAL"/>
    <property type="match status" value="1"/>
</dbReference>
<dbReference type="InterPro" id="IPR000160">
    <property type="entry name" value="GGDEF_dom"/>
</dbReference>
<dbReference type="InterPro" id="IPR043128">
    <property type="entry name" value="Rev_trsase/Diguanyl_cyclase"/>
</dbReference>
<dbReference type="SMART" id="SM00267">
    <property type="entry name" value="GGDEF"/>
    <property type="match status" value="1"/>
</dbReference>
<gene>
    <name evidence="6" type="ORF">HNI00_18710</name>
</gene>
<dbReference type="NCBIfam" id="TIGR00254">
    <property type="entry name" value="GGDEF"/>
    <property type="match status" value="1"/>
</dbReference>
<evidence type="ECO:0000313" key="6">
    <source>
        <dbReference type="EMBL" id="WOB44954.1"/>
    </source>
</evidence>
<evidence type="ECO:0000256" key="1">
    <source>
        <dbReference type="SAM" id="MobiDB-lite"/>
    </source>
</evidence>
<dbReference type="InterPro" id="IPR035919">
    <property type="entry name" value="EAL_sf"/>
</dbReference>
<evidence type="ECO:0000259" key="5">
    <source>
        <dbReference type="PROSITE" id="PS50887"/>
    </source>
</evidence>
<dbReference type="InterPro" id="IPR001610">
    <property type="entry name" value="PAC"/>
</dbReference>
<feature type="domain" description="PAC" evidence="3">
    <location>
        <begin position="554"/>
        <end position="610"/>
    </location>
</feature>
<dbReference type="Gene3D" id="3.30.70.270">
    <property type="match status" value="1"/>
</dbReference>
<dbReference type="InterPro" id="IPR000014">
    <property type="entry name" value="PAS"/>
</dbReference>
<feature type="domain" description="PAC" evidence="3">
    <location>
        <begin position="877"/>
        <end position="930"/>
    </location>
</feature>
<reference evidence="6" key="1">
    <citation type="submission" date="2020-05" db="EMBL/GenBank/DDBJ databases">
        <authorList>
            <person name="Zhu T."/>
            <person name="Keshari N."/>
            <person name="Lu X."/>
        </authorList>
    </citation>
    <scope>NUCLEOTIDE SEQUENCE</scope>
    <source>
        <strain evidence="6">NK1-22</strain>
    </source>
</reference>
<protein>
    <submittedName>
        <fullName evidence="6">PAS domain S-box protein</fullName>
    </submittedName>
</protein>
<dbReference type="InterPro" id="IPR052155">
    <property type="entry name" value="Biofilm_reg_signaling"/>
</dbReference>
<dbReference type="InterPro" id="IPR000700">
    <property type="entry name" value="PAS-assoc_C"/>
</dbReference>
<dbReference type="CDD" id="cd00130">
    <property type="entry name" value="PAS"/>
    <property type="match status" value="4"/>
</dbReference>
<dbReference type="CDD" id="cd01948">
    <property type="entry name" value="EAL"/>
    <property type="match status" value="1"/>
</dbReference>
<dbReference type="InterPro" id="IPR035965">
    <property type="entry name" value="PAS-like_dom_sf"/>
</dbReference>